<dbReference type="Pfam" id="PF08241">
    <property type="entry name" value="Methyltransf_11"/>
    <property type="match status" value="1"/>
</dbReference>
<dbReference type="CDD" id="cd02440">
    <property type="entry name" value="AdoMet_MTases"/>
    <property type="match status" value="1"/>
</dbReference>
<name>A0A420ZBV5_UNCK3</name>
<feature type="domain" description="Methyltransferase type 11" evidence="1">
    <location>
        <begin position="61"/>
        <end position="131"/>
    </location>
</feature>
<proteinExistence type="predicted"/>
<dbReference type="Proteomes" id="UP000281261">
    <property type="component" value="Unassembled WGS sequence"/>
</dbReference>
<feature type="non-terminal residue" evidence="2">
    <location>
        <position position="134"/>
    </location>
</feature>
<sequence length="134" mass="15483">MYEGGINAVAPQCESHRNMRQDFYEEYTRIEREHWWFIARRKILLTILRRFVSTTRYPLVLDIGVGSGVMLEHLGEFGEVIGCDRERAALSFSLPNAAGRIIQGEAEHLPFRSETLDLITLFDLLEHTTEDQTV</sequence>
<evidence type="ECO:0000259" key="1">
    <source>
        <dbReference type="Pfam" id="PF08241"/>
    </source>
</evidence>
<dbReference type="InterPro" id="IPR013216">
    <property type="entry name" value="Methyltransf_11"/>
</dbReference>
<dbReference type="SUPFAM" id="SSF53335">
    <property type="entry name" value="S-adenosyl-L-methionine-dependent methyltransferases"/>
    <property type="match status" value="1"/>
</dbReference>
<comment type="caution">
    <text evidence="2">The sequence shown here is derived from an EMBL/GenBank/DDBJ whole genome shotgun (WGS) entry which is preliminary data.</text>
</comment>
<dbReference type="InterPro" id="IPR029063">
    <property type="entry name" value="SAM-dependent_MTases_sf"/>
</dbReference>
<dbReference type="AlphaFoldDB" id="A0A420ZBV5"/>
<reference evidence="2 3" key="1">
    <citation type="submission" date="2018-06" db="EMBL/GenBank/DDBJ databases">
        <title>Extensive metabolic versatility and redundancy in microbially diverse, dynamic hydrothermal sediments.</title>
        <authorList>
            <person name="Dombrowski N."/>
            <person name="Teske A."/>
            <person name="Baker B.J."/>
        </authorList>
    </citation>
    <scope>NUCLEOTIDE SEQUENCE [LARGE SCALE GENOMIC DNA]</scope>
    <source>
        <strain evidence="2">B79_G16</strain>
    </source>
</reference>
<organism evidence="2 3">
    <name type="scientific">candidate division Kazan bacterium</name>
    <dbReference type="NCBI Taxonomy" id="2202143"/>
    <lineage>
        <taxon>Bacteria</taxon>
        <taxon>Bacteria division Kazan-3B-28</taxon>
    </lineage>
</organism>
<gene>
    <name evidence="2" type="ORF">DRH29_03650</name>
</gene>
<protein>
    <recommendedName>
        <fullName evidence="1">Methyltransferase type 11 domain-containing protein</fullName>
    </recommendedName>
</protein>
<dbReference type="EMBL" id="QMNG01000025">
    <property type="protein sequence ID" value="RLC36838.1"/>
    <property type="molecule type" value="Genomic_DNA"/>
</dbReference>
<dbReference type="Gene3D" id="3.40.50.150">
    <property type="entry name" value="Vaccinia Virus protein VP39"/>
    <property type="match status" value="1"/>
</dbReference>
<accession>A0A420ZBV5</accession>
<evidence type="ECO:0000313" key="2">
    <source>
        <dbReference type="EMBL" id="RLC36838.1"/>
    </source>
</evidence>
<dbReference type="GO" id="GO:0008757">
    <property type="term" value="F:S-adenosylmethionine-dependent methyltransferase activity"/>
    <property type="evidence" value="ECO:0007669"/>
    <property type="project" value="InterPro"/>
</dbReference>
<evidence type="ECO:0000313" key="3">
    <source>
        <dbReference type="Proteomes" id="UP000281261"/>
    </source>
</evidence>